<evidence type="ECO:0000313" key="3">
    <source>
        <dbReference type="Proteomes" id="UP000587991"/>
    </source>
</evidence>
<sequence length="109" mass="11832">MAVDPVLADEIRGLLSGEPGVDEKKMFGGLCWMWHGHMLCCISKDGRYLFRVGPAQQAEALARPGATVMVHGGRTITGFIWVEATPARAYGLALWLALARHFVGSLPPK</sequence>
<reference evidence="2 3" key="1">
    <citation type="submission" date="2020-04" db="EMBL/GenBank/DDBJ databases">
        <title>Draft genome of Leeia sp. IMCC25680.</title>
        <authorList>
            <person name="Song J."/>
            <person name="Cho J.-C."/>
        </authorList>
    </citation>
    <scope>NUCLEOTIDE SEQUENCE [LARGE SCALE GENOMIC DNA]</scope>
    <source>
        <strain evidence="2 3">IMCC25680</strain>
    </source>
</reference>
<dbReference type="Pfam" id="PF04993">
    <property type="entry name" value="TfoX_N"/>
    <property type="match status" value="1"/>
</dbReference>
<accession>A0A847RV47</accession>
<dbReference type="RefSeq" id="WP_168875372.1">
    <property type="nucleotide sequence ID" value="NZ_JABAIM010000001.1"/>
</dbReference>
<dbReference type="Gene3D" id="3.30.1460.30">
    <property type="entry name" value="YgaC/TfoX-N like chaperone"/>
    <property type="match status" value="1"/>
</dbReference>
<dbReference type="AlphaFoldDB" id="A0A847RV47"/>
<keyword evidence="3" id="KW-1185">Reference proteome</keyword>
<protein>
    <submittedName>
        <fullName evidence="2">TfoX/Sxy family protein</fullName>
    </submittedName>
</protein>
<evidence type="ECO:0000313" key="2">
    <source>
        <dbReference type="EMBL" id="NLR73711.1"/>
    </source>
</evidence>
<comment type="caution">
    <text evidence="2">The sequence shown here is derived from an EMBL/GenBank/DDBJ whole genome shotgun (WGS) entry which is preliminary data.</text>
</comment>
<dbReference type="InterPro" id="IPR007076">
    <property type="entry name" value="TfoX_N"/>
</dbReference>
<proteinExistence type="predicted"/>
<name>A0A847RV47_9NEIS</name>
<dbReference type="Proteomes" id="UP000587991">
    <property type="component" value="Unassembled WGS sequence"/>
</dbReference>
<gene>
    <name evidence="2" type="ORF">HF682_00860</name>
</gene>
<organism evidence="2 3">
    <name type="scientific">Leeia aquatica</name>
    <dbReference type="NCBI Taxonomy" id="2725557"/>
    <lineage>
        <taxon>Bacteria</taxon>
        <taxon>Pseudomonadati</taxon>
        <taxon>Pseudomonadota</taxon>
        <taxon>Betaproteobacteria</taxon>
        <taxon>Neisseriales</taxon>
        <taxon>Leeiaceae</taxon>
        <taxon>Leeia</taxon>
    </lineage>
</organism>
<dbReference type="SUPFAM" id="SSF159894">
    <property type="entry name" value="YgaC/TfoX-N like"/>
    <property type="match status" value="1"/>
</dbReference>
<feature type="domain" description="TfoX N-terminal" evidence="1">
    <location>
        <begin position="15"/>
        <end position="76"/>
    </location>
</feature>
<dbReference type="EMBL" id="JABAIM010000001">
    <property type="protein sequence ID" value="NLR73711.1"/>
    <property type="molecule type" value="Genomic_DNA"/>
</dbReference>
<evidence type="ECO:0000259" key="1">
    <source>
        <dbReference type="Pfam" id="PF04993"/>
    </source>
</evidence>